<evidence type="ECO:0000313" key="3">
    <source>
        <dbReference type="Proteomes" id="UP000444318"/>
    </source>
</evidence>
<name>A0A843SFG7_9BURK</name>
<keyword evidence="3" id="KW-1185">Reference proteome</keyword>
<keyword evidence="1" id="KW-1133">Transmembrane helix</keyword>
<accession>A0A843SFG7</accession>
<organism evidence="2 3">
    <name type="scientific">Rugamonas rivuli</name>
    <dbReference type="NCBI Taxonomy" id="2743358"/>
    <lineage>
        <taxon>Bacteria</taxon>
        <taxon>Pseudomonadati</taxon>
        <taxon>Pseudomonadota</taxon>
        <taxon>Betaproteobacteria</taxon>
        <taxon>Burkholderiales</taxon>
        <taxon>Oxalobacteraceae</taxon>
        <taxon>Telluria group</taxon>
        <taxon>Rugamonas</taxon>
    </lineage>
</organism>
<dbReference type="EMBL" id="WHUF01000002">
    <property type="protein sequence ID" value="MQA19206.1"/>
    <property type="molecule type" value="Genomic_DNA"/>
</dbReference>
<feature type="transmembrane region" description="Helical" evidence="1">
    <location>
        <begin position="42"/>
        <end position="60"/>
    </location>
</feature>
<keyword evidence="1" id="KW-0472">Membrane</keyword>
<feature type="transmembrane region" description="Helical" evidence="1">
    <location>
        <begin position="99"/>
        <end position="120"/>
    </location>
</feature>
<keyword evidence="1" id="KW-0812">Transmembrane</keyword>
<feature type="transmembrane region" description="Helical" evidence="1">
    <location>
        <begin position="67"/>
        <end position="87"/>
    </location>
</feature>
<evidence type="ECO:0000313" key="2">
    <source>
        <dbReference type="EMBL" id="MQA19206.1"/>
    </source>
</evidence>
<gene>
    <name evidence="2" type="ORF">GEV01_06720</name>
</gene>
<evidence type="ECO:0000256" key="1">
    <source>
        <dbReference type="SAM" id="Phobius"/>
    </source>
</evidence>
<sequence length="344" mass="39190">MAVGIGRKQWFGLIVLATMSAHYFYFRVPFIANDYGRNMADWPLLGDLLVTFPLLYYFMFRPSLKAFLLKWLVFAMAGCAFGSAIIADGSKDLWRGIERFWPLMALVQGALELYLLVYMVRRIAALMRLDGNADEAMATAIRGRFAGTGFAPFALFEARIWYYGLFMRRGERLRYTGQQHFSYDKNDGNVSNQFALIMVMLFEMPLSHFMLHLVAVKPVYAWVVDVLSVWSVLYLVAEYRASQWRPVSLDEKAVLIRCGVFAADRAVSYDMIESVARCGNDIRRQRGVLRYRQFGSMNVEIRLKAGSKLMNGFGRAQAISRICISLDKPDAFIDAVRSRLAALG</sequence>
<protein>
    <submittedName>
        <fullName evidence="2">Uncharacterized protein</fullName>
    </submittedName>
</protein>
<dbReference type="Proteomes" id="UP000444318">
    <property type="component" value="Unassembled WGS sequence"/>
</dbReference>
<comment type="caution">
    <text evidence="2">The sequence shown here is derived from an EMBL/GenBank/DDBJ whole genome shotgun (WGS) entry which is preliminary data.</text>
</comment>
<proteinExistence type="predicted"/>
<reference evidence="2 3" key="1">
    <citation type="submission" date="2019-10" db="EMBL/GenBank/DDBJ databases">
        <title>Two novel species isolated from a subtropical stream in China.</title>
        <authorList>
            <person name="Lu H."/>
        </authorList>
    </citation>
    <scope>NUCLEOTIDE SEQUENCE [LARGE SCALE GENOMIC DNA]</scope>
    <source>
        <strain evidence="2 3">FT103W</strain>
    </source>
</reference>
<feature type="transmembrane region" description="Helical" evidence="1">
    <location>
        <begin position="12"/>
        <end position="30"/>
    </location>
</feature>
<dbReference type="AlphaFoldDB" id="A0A843SFG7"/>